<dbReference type="GO" id="GO:0004181">
    <property type="term" value="F:metallocarboxypeptidase activity"/>
    <property type="evidence" value="ECO:0007669"/>
    <property type="project" value="InterPro"/>
</dbReference>
<comment type="caution">
    <text evidence="7">The sequence shown here is derived from an EMBL/GenBank/DDBJ whole genome shotgun (WGS) entry which is preliminary data.</text>
</comment>
<dbReference type="SUPFAM" id="SSF53187">
    <property type="entry name" value="Zn-dependent exopeptidases"/>
    <property type="match status" value="1"/>
</dbReference>
<evidence type="ECO:0000256" key="3">
    <source>
        <dbReference type="PROSITE-ProRule" id="PRU01379"/>
    </source>
</evidence>
<dbReference type="PANTHER" id="PTHR12756">
    <property type="entry name" value="CYTOSOLIC CARBOXYPEPTIDASE"/>
    <property type="match status" value="1"/>
</dbReference>
<feature type="region of interest" description="Disordered" evidence="4">
    <location>
        <begin position="1283"/>
        <end position="1307"/>
    </location>
</feature>
<feature type="compositionally biased region" description="Low complexity" evidence="4">
    <location>
        <begin position="1752"/>
        <end position="1769"/>
    </location>
</feature>
<feature type="transmembrane region" description="Helical" evidence="5">
    <location>
        <begin position="822"/>
        <end position="842"/>
    </location>
</feature>
<proteinExistence type="inferred from homology"/>
<evidence type="ECO:0000256" key="4">
    <source>
        <dbReference type="SAM" id="MobiDB-lite"/>
    </source>
</evidence>
<reference evidence="7" key="1">
    <citation type="submission" date="2021-02" db="EMBL/GenBank/DDBJ databases">
        <authorList>
            <person name="Dougan E. K."/>
            <person name="Rhodes N."/>
            <person name="Thang M."/>
            <person name="Chan C."/>
        </authorList>
    </citation>
    <scope>NUCLEOTIDE SEQUENCE</scope>
</reference>
<protein>
    <submittedName>
        <fullName evidence="7">Agtpbp1 protein</fullName>
    </submittedName>
</protein>
<dbReference type="InterPro" id="IPR050821">
    <property type="entry name" value="Cytosolic_carboxypeptidase"/>
</dbReference>
<dbReference type="InterPro" id="IPR000834">
    <property type="entry name" value="Peptidase_M14"/>
</dbReference>
<sequence>AKGPPLRELPQFRPSDAPTTEKEERLELHFFHLSLGKVDQEAFKTELMLALLGIGFPQELLASLAVGLRAGSVIAEIRGPASSMQKLKSLPVYSIHVMGCQAQSAASAAAMAANAGVLPPRLPASNESDKDIPGADCMGKAESTAVGSAAPVSETPLTAVTSSPCAQLPLLAEHSQRGTSAESRTPLLSGTPNRDAIFSPDRRSRPTGFRSQAALPTERRKRLPSGVHAMPAAPLSSEEHRALVGLPDRGRRVVGLTKHSTVDEIIYGLDFDRSGSDPHREYMKQFADFAGVPSGHKQGPDNKKKRRAVLNYCSQLTHHVDEKSPHEEFMQRFSDRAGARNVENRSRPFRAPGLAHVSTMGEVIHGRSPAESPRGQRIKSFSAAGCKSVPELAHPEGKSMVSATWTTGTMSGGTYKDASPFVKESDQRFADYAGKKVNLDEKPAKKCSIRGISVVDKLVYGRDISQLAEDPVVEYAKKHAGYAGFMWKTPGPSPEKEESEASENFTTPTNAQVVEEHQEAREGQEPMETFKFEPAARESAENPPFEPATLRPEELDAAGASPSPSPSVKKRVNPFREKGSPVASRGTSRTPSVCSSSGAGPQRLRARDRWNVEELRICDIMSRSLGWTGSQLDLDENDVAEVLTELYGEELELDAVPWTFQLASRGETRCTSTSDLHYALRAHHMCHFLPQATMRTLATTNVSSRGCVDRELLRDLMEELNGGYTVLAAQVNAVLDEAEALAACGSGSGRASLVRAISAWYLNVLRTESPWATTFRACYGRWVPEKGYHWEVFARFRVSLTEAEEAFHEDVWQAVWGLIQSAILLLALVFPIMFFAWLVVLGAEHGDDRCPKDLDGLMTWFGMLGLALIVVGFVDGRLAQEDVVKARRPENDAKIWCEVAVRRDISAPKASMKISDVAGSQRLGLFCDGFTCQHCQVNEGFGELLKPQEDIEPGQAASNVHILWPTHVEVVPLTEDIGGWLPASFHQKLASEAVRGWQNFRDKIGPGLPRNHELYRQLNQKHAGALNDAFFHYQPLGKTWLGEVARMPCLSTTSSSPSESIAFGAAVIELTDQEQRLRCDFPASVLDIGFAGIAPLGGSLLKHDRAFAIPLRDELASGSIENSFARSNEEPWNPDTPHRPDRKGECKGNKGQKGNDGKKVKTGKAKQGYSRHPATKCNQKATGDRATSVDKPDKLRGPNVAMLDKASDNLQAKWDLCHIHEKERALASEWLFSHVVVSAGIGSYLARLEAKHTENTTVYNRSAGQEASRWQECIRRAPSPVLQTVATGSSKETSAERSEDGDEKVGDAARIKIKHPQGGRPLDSELGPCVPPQHLEFESFPGSDGRPRLSFSASFESGNLAVAQCDNPNQYTLLVDVDANTDGYTQWFYFAVRGGTVSSKINFRLINMAKSSSLFGDKGMRPVIWSEKSGRGWERGCSDVSYSATESTKALTSQKNCFTLSFAYTFEFEDDTIFFAYHYPYTYSYLTTFISTLEADPYAGKLFSRKPLCETIGGLSCEALEVDCVDSNAPQRGLCVLTARVHPGESNASWMMHGFILFLLSPAAEAIALRQAFKWLIIPMLNPDGVARGSYRCSLAGTDLNRMYLKPNKRIHPEIYHLKEVMKRAPGGVEIFIDFHGHSKKEGIFFYGGKAHAEDRMTNASIQLLPRLCALGSSDFRWNKCSFNVYESKVSTARLVGFLQLKIQRAYTVEASFATSGKVSLEELFAEDENHDRDELHHDKSEEKEEVQHTSANQEMAEAAAAALLQQLASGGEQRNRRDSNSGANR</sequence>
<keyword evidence="5" id="KW-1133">Transmembrane helix</keyword>
<feature type="compositionally biased region" description="Basic and acidic residues" evidence="4">
    <location>
        <begin position="1136"/>
        <end position="1159"/>
    </location>
</feature>
<feature type="region of interest" description="Disordered" evidence="4">
    <location>
        <begin position="555"/>
        <end position="604"/>
    </location>
</feature>
<feature type="compositionally biased region" description="Basic and acidic residues" evidence="4">
    <location>
        <begin position="1729"/>
        <end position="1748"/>
    </location>
</feature>
<feature type="compositionally biased region" description="Basic and acidic residues" evidence="4">
    <location>
        <begin position="1293"/>
        <end position="1307"/>
    </location>
</feature>
<dbReference type="InterPro" id="IPR040626">
    <property type="entry name" value="Pepdidase_M14_N"/>
</dbReference>
<dbReference type="OrthoDB" id="441814at2759"/>
<feature type="non-terminal residue" evidence="7">
    <location>
        <position position="1"/>
    </location>
</feature>
<feature type="region of interest" description="Disordered" evidence="4">
    <location>
        <begin position="174"/>
        <end position="234"/>
    </location>
</feature>
<dbReference type="PANTHER" id="PTHR12756:SF11">
    <property type="entry name" value="CYTOSOLIC CARBOXYPEPTIDASE 1"/>
    <property type="match status" value="1"/>
</dbReference>
<evidence type="ECO:0000256" key="1">
    <source>
        <dbReference type="ARBA" id="ARBA00001947"/>
    </source>
</evidence>
<gene>
    <name evidence="7" type="primary">agtpbp1</name>
    <name evidence="7" type="ORF">SNEC2469_LOCUS2573</name>
</gene>
<dbReference type="PROSITE" id="PS52035">
    <property type="entry name" value="PEPTIDASE_M14"/>
    <property type="match status" value="1"/>
</dbReference>
<evidence type="ECO:0000313" key="8">
    <source>
        <dbReference type="Proteomes" id="UP000601435"/>
    </source>
</evidence>
<dbReference type="Proteomes" id="UP000601435">
    <property type="component" value="Unassembled WGS sequence"/>
</dbReference>
<dbReference type="GO" id="GO:0006508">
    <property type="term" value="P:proteolysis"/>
    <property type="evidence" value="ECO:0007669"/>
    <property type="project" value="InterPro"/>
</dbReference>
<comment type="cofactor">
    <cofactor evidence="1">
        <name>Zn(2+)</name>
        <dbReference type="ChEBI" id="CHEBI:29105"/>
    </cofactor>
</comment>
<feature type="non-terminal residue" evidence="7">
    <location>
        <position position="1786"/>
    </location>
</feature>
<keyword evidence="5" id="KW-0472">Membrane</keyword>
<evidence type="ECO:0000256" key="2">
    <source>
        <dbReference type="ARBA" id="ARBA00005988"/>
    </source>
</evidence>
<evidence type="ECO:0000313" key="7">
    <source>
        <dbReference type="EMBL" id="CAE7217205.1"/>
    </source>
</evidence>
<feature type="domain" description="Peptidase M14" evidence="6">
    <location>
        <begin position="1479"/>
        <end position="1760"/>
    </location>
</feature>
<keyword evidence="5" id="KW-0812">Transmembrane</keyword>
<feature type="region of interest" description="Disordered" evidence="4">
    <location>
        <begin position="1729"/>
        <end position="1786"/>
    </location>
</feature>
<feature type="compositionally biased region" description="Basic and acidic residues" evidence="4">
    <location>
        <begin position="1187"/>
        <end position="1196"/>
    </location>
</feature>
<comment type="similarity">
    <text evidence="2 3">Belongs to the peptidase M14 family.</text>
</comment>
<accession>A0A812JUI6</accession>
<dbReference type="Pfam" id="PF18027">
    <property type="entry name" value="Pepdidase_M14_N"/>
    <property type="match status" value="1"/>
</dbReference>
<organism evidence="7 8">
    <name type="scientific">Symbiodinium necroappetens</name>
    <dbReference type="NCBI Taxonomy" id="1628268"/>
    <lineage>
        <taxon>Eukaryota</taxon>
        <taxon>Sar</taxon>
        <taxon>Alveolata</taxon>
        <taxon>Dinophyceae</taxon>
        <taxon>Suessiales</taxon>
        <taxon>Symbiodiniaceae</taxon>
        <taxon>Symbiodinium</taxon>
    </lineage>
</organism>
<feature type="region of interest" description="Disordered" evidence="4">
    <location>
        <begin position="1123"/>
        <end position="1198"/>
    </location>
</feature>
<feature type="compositionally biased region" description="Polar residues" evidence="4">
    <location>
        <begin position="177"/>
        <end position="192"/>
    </location>
</feature>
<feature type="active site" description="Proton donor/acceptor" evidence="3">
    <location>
        <position position="1710"/>
    </location>
</feature>
<evidence type="ECO:0000256" key="5">
    <source>
        <dbReference type="SAM" id="Phobius"/>
    </source>
</evidence>
<name>A0A812JUI6_9DINO</name>
<dbReference type="Gene3D" id="3.40.630.10">
    <property type="entry name" value="Zn peptidases"/>
    <property type="match status" value="1"/>
</dbReference>
<feature type="region of interest" description="Disordered" evidence="4">
    <location>
        <begin position="120"/>
        <end position="139"/>
    </location>
</feature>
<feature type="compositionally biased region" description="Polar residues" evidence="4">
    <location>
        <begin position="585"/>
        <end position="599"/>
    </location>
</feature>
<dbReference type="EMBL" id="CAJNJA010006898">
    <property type="protein sequence ID" value="CAE7217205.1"/>
    <property type="molecule type" value="Genomic_DNA"/>
</dbReference>
<evidence type="ECO:0000259" key="6">
    <source>
        <dbReference type="PROSITE" id="PS52035"/>
    </source>
</evidence>
<keyword evidence="8" id="KW-1185">Reference proteome</keyword>
<dbReference type="Pfam" id="PF00246">
    <property type="entry name" value="Peptidase_M14"/>
    <property type="match status" value="1"/>
</dbReference>
<feature type="region of interest" description="Disordered" evidence="4">
    <location>
        <begin position="488"/>
        <end position="510"/>
    </location>
</feature>
<feature type="compositionally biased region" description="Polar residues" evidence="4">
    <location>
        <begin position="1283"/>
        <end position="1292"/>
    </location>
</feature>
<feature type="transmembrane region" description="Helical" evidence="5">
    <location>
        <begin position="854"/>
        <end position="874"/>
    </location>
</feature>
<dbReference type="Gene3D" id="2.60.40.3120">
    <property type="match status" value="1"/>
</dbReference>
<feature type="region of interest" description="Disordered" evidence="4">
    <location>
        <begin position="1"/>
        <end position="20"/>
    </location>
</feature>
<dbReference type="GO" id="GO:0008270">
    <property type="term" value="F:zinc ion binding"/>
    <property type="evidence" value="ECO:0007669"/>
    <property type="project" value="InterPro"/>
</dbReference>